<dbReference type="InterPro" id="IPR011989">
    <property type="entry name" value="ARM-like"/>
</dbReference>
<dbReference type="InterPro" id="IPR033388">
    <property type="entry name" value="BAF250_C"/>
</dbReference>
<feature type="compositionally biased region" description="Low complexity" evidence="5">
    <location>
        <begin position="377"/>
        <end position="386"/>
    </location>
</feature>
<feature type="compositionally biased region" description="Low complexity" evidence="5">
    <location>
        <begin position="929"/>
        <end position="961"/>
    </location>
</feature>
<feature type="compositionally biased region" description="Pro residues" evidence="5">
    <location>
        <begin position="305"/>
        <end position="315"/>
    </location>
</feature>
<dbReference type="SUPFAM" id="SSF48371">
    <property type="entry name" value="ARM repeat"/>
    <property type="match status" value="1"/>
</dbReference>
<feature type="region of interest" description="Disordered" evidence="5">
    <location>
        <begin position="1182"/>
        <end position="1225"/>
    </location>
</feature>
<protein>
    <submittedName>
        <fullName evidence="7">AT-rich interactive domain-containing protein 1B</fullName>
    </submittedName>
</protein>
<feature type="compositionally biased region" description="Polar residues" evidence="5">
    <location>
        <begin position="162"/>
        <end position="172"/>
    </location>
</feature>
<dbReference type="SUPFAM" id="SSF46774">
    <property type="entry name" value="ARID-like"/>
    <property type="match status" value="1"/>
</dbReference>
<gene>
    <name evidence="7" type="primary">SSS_330g</name>
    <name evidence="7" type="ORF">SSS_330</name>
</gene>
<feature type="region of interest" description="Disordered" evidence="5">
    <location>
        <begin position="1612"/>
        <end position="1652"/>
    </location>
</feature>
<dbReference type="GO" id="GO:0006357">
    <property type="term" value="P:regulation of transcription by RNA polymerase II"/>
    <property type="evidence" value="ECO:0007669"/>
    <property type="project" value="TreeGrafter"/>
</dbReference>
<feature type="region of interest" description="Disordered" evidence="5">
    <location>
        <begin position="1256"/>
        <end position="1294"/>
    </location>
</feature>
<keyword evidence="2" id="KW-0597">Phosphoprotein</keyword>
<sequence length="2055" mass="225513">MDDPTRTKSGIPNGGSKPTTPIPPSSPIPQPLSVPNSMIQSSPSQAPTLATSHGTSRYGYQPIPPSVGMHHGGSDPSMHPGQSPNPYQHQPNNHLIGGHPHHNGGYPLPPQHGPYVNNGPQHPMLPGGHPQPQPSPTSGHHHPHHQGQYMPMMMPPPSQYPNKSPAQISHFQQPGIGSGNPGGPQTQNPQQQPQPNVPIVGQDGRSYGPYPPPPPRMSGNAPYYSIRHPQPQAQQPPHHPQMNKSYGYPNQSGIYPGPLVSNPAHGPNPSVHQPIPPPHQYGGQLPLPPQAGPNNGPIMSHGPPHGHPQPMPPHYGPYGNAEMHINQSNSNLSGSGNQIPLVPNSSTNPAVPSNSNVPNSNGTHRLPQPPSIIDEVSQTSTTSSQTADDNCAPSDVVSHKHPKHHLSHPSTPNASNLESPGAASLSSFHDEFDSVSSPSWPRTPASPAVTGAQYDSHVHSTKRPDNVQKLYEMSDEPERKLFLDKYFQFLDERATPLNQVPTISKVPVDLYRLYMLVKERGGYLEVTRSKLWKDCAQFCNIANSSSASYTLRKQYMKHLLPFECKFDRGGIDVGPLLSAVDTANVNRKKSNNSKLPNSGPSTPLSSRLSSNDSPAPTYHHHPPANVHQNFEVPTDSPQPSSYANAPGSGNNGPNPNVQGYPHQPPFHSQHQEYHHPQQYGNVNAGAPSVPPLPPNQIPNSGPPPSINNPTASHANVNHESVSVKDPFADEETVSSPRVHKTPNTPNYPPRSQHFPLSNNSGPYYGQGAPSQPQISQPSSVPPQPLPPSHPSAYPEGQNPYQEIPGSYQRPNSSAPDGQSSSNIYPRAGMNGPMHHGYYGIYPPNSQSQQTPPPPPLPSHPPQSQPPVGYDPHTGSSASGPGRPQTPQARNIPYEHQPNYPMNQPVPPAGHRYPIPNNMTHSVGLPPSIPGNYGSSSRSPYPGPMTHSHHPQPAAQPSASSHPQPPPATSQQNQQSQQQPGHYSSTVVPPPSSAVRMQQDAPSGKNSDNYNSVIRMPSPLAQRLLAAKLSQNSSNTAQNSTQPPSQPPTSASASVSSSQQVFPNAPSSYGPSLNASGTSTMPPTKVLPPAPIPSSTQNQASTNISWISSPSQRYPQPKRHPDFAKQQASTPTPSDSYPPASSYPPNQQHLGAIQRGPAPPSNSSPMWNRENYRMPGPNYYHSFSNNNGVGGSNNSHPGHMPPRDHNWHESRPMPSSNSTSNSAAGNAMETPLTTAHWSSNRFGVGYSDFNNAQSSHYNSSGSLHLTESSKAPPSSQYSNLRQDSNRPNFVSGSSHSQIYSKVSGHSYSPYIQLGPNHGGSVRRESIFPPNSVEATVPTPVKRRKLLARDIAPVEAWRLYMSLKSGLLVESTFALDVLNIYSNDDNTLIYLSLANMPGLLEVLLEHYRRYLNEMFSGLFDDIGIGQAKTDESDEKRDGLGNKSKRQLEWYEIEKDIEDDEADANRVDDIEKFLDKKFQLNGKKKLTLFDSTNNYTNITRNGKPVKIKKDDNLFILDHDKKWDLSKQGFQKGLEHWKNGGGETVAHIQSHMEPKERYIRFCRLIKCDSKKSSDSTESDEDNETENSIDASIEENNHEVNRKISLNGDAIEKSIKNNVLDDNNDSNDVETDENHPTDKNDMESFLNNENNYPKIHPTDRERYWKRLHQPDLEEESYDQEEPAVCTGRTYQDSIRSRCLTVSNLIRNLTFVPGNDQEMCKNSCLLLILSRLIVLHHVHAVKKKHKISDIDCTKFSSNKFDEKAMLNLINNEKSSSLESTDQQSTLENEWWREALHLIRENTLVTLANISGQLDMSIFPEQITLSLLDGLLHWAVCPSSYAQDSFPSAPTTLSPRRLAYETLAKLSIYESNVDLILATPSWSRIERFLKNLTKSLVKNEDQTIREFSIVLISNFATADSSVVKVIALCGYIVPLLLGFIEQAEQSALSIANAHGIQYLRDNFDIIGTTPDMIRRAASILRTLARYSENHSLFIQHEQRLLSLSMSQILDNTISSIIADILFECSFDSPTSSSLSSSSSNLMNISKFNHSISITNTDLTNDW</sequence>
<dbReference type="GO" id="GO:0016514">
    <property type="term" value="C:SWI/SNF complex"/>
    <property type="evidence" value="ECO:0007669"/>
    <property type="project" value="InterPro"/>
</dbReference>
<dbReference type="Pfam" id="PF12031">
    <property type="entry name" value="BAF250_C"/>
    <property type="match status" value="1"/>
</dbReference>
<feature type="compositionally biased region" description="Pro residues" evidence="5">
    <location>
        <begin position="20"/>
        <end position="32"/>
    </location>
</feature>
<feature type="compositionally biased region" description="Low complexity" evidence="5">
    <location>
        <begin position="1183"/>
        <end position="1194"/>
    </location>
</feature>
<reference evidence="7" key="2">
    <citation type="submission" date="2020-01" db="EMBL/GenBank/DDBJ databases">
        <authorList>
            <person name="Korhonen P.K.K."/>
            <person name="Guangxu M.G."/>
            <person name="Wang T.W."/>
            <person name="Stroehlein A.J.S."/>
            <person name="Young N.D."/>
            <person name="Ang C.-S.A."/>
            <person name="Fernando D.W.F."/>
            <person name="Lu H.L."/>
            <person name="Taylor S.T."/>
            <person name="Ehtesham M.E.M."/>
            <person name="Najaraj S.H.N."/>
            <person name="Harsha G.H.G."/>
            <person name="Madugundu A.M."/>
            <person name="Renuse S.R."/>
            <person name="Holt D.H."/>
            <person name="Pandey A.P."/>
            <person name="Papenfuss A.P."/>
            <person name="Gasser R.B.G."/>
            <person name="Fischer K.F."/>
        </authorList>
    </citation>
    <scope>NUCLEOTIDE SEQUENCE</scope>
    <source>
        <strain evidence="7">SSS_KF_BRIS2020</strain>
    </source>
</reference>
<dbReference type="SMART" id="SM00501">
    <property type="entry name" value="BRIGHT"/>
    <property type="match status" value="1"/>
</dbReference>
<feature type="compositionally biased region" description="Polar residues" evidence="5">
    <location>
        <begin position="999"/>
        <end position="1011"/>
    </location>
</feature>
<feature type="compositionally biased region" description="Acidic residues" evidence="5">
    <location>
        <begin position="1572"/>
        <end position="1582"/>
    </location>
</feature>
<proteinExistence type="predicted"/>
<feature type="domain" description="ARID" evidence="6">
    <location>
        <begin position="476"/>
        <end position="567"/>
    </location>
</feature>
<feature type="compositionally biased region" description="Polar residues" evidence="5">
    <location>
        <begin position="242"/>
        <end position="253"/>
    </location>
</feature>
<feature type="compositionally biased region" description="Low complexity" evidence="5">
    <location>
        <begin position="183"/>
        <end position="198"/>
    </location>
</feature>
<dbReference type="Gene3D" id="1.10.150.60">
    <property type="entry name" value="ARID DNA-binding domain"/>
    <property type="match status" value="1"/>
</dbReference>
<evidence type="ECO:0000313" key="7">
    <source>
        <dbReference type="EMBL" id="KAF7493739.1"/>
    </source>
</evidence>
<feature type="compositionally biased region" description="Basic and acidic residues" evidence="5">
    <location>
        <begin position="456"/>
        <end position="466"/>
    </location>
</feature>
<evidence type="ECO:0000313" key="8">
    <source>
        <dbReference type="EnsemblMetazoa" id="KAF7493739.1"/>
    </source>
</evidence>
<feature type="compositionally biased region" description="Acidic residues" evidence="5">
    <location>
        <begin position="1617"/>
        <end position="1626"/>
    </location>
</feature>
<dbReference type="SMART" id="SM01014">
    <property type="entry name" value="ARID"/>
    <property type="match status" value="1"/>
</dbReference>
<dbReference type="Proteomes" id="UP000070412">
    <property type="component" value="Unassembled WGS sequence"/>
</dbReference>
<evidence type="ECO:0000256" key="4">
    <source>
        <dbReference type="ARBA" id="ARBA00023242"/>
    </source>
</evidence>
<reference evidence="9" key="1">
    <citation type="journal article" date="2020" name="PLoS Negl. Trop. Dis.">
        <title>High-quality nuclear genome for Sarcoptes scabiei-A critical resource for a neglected parasite.</title>
        <authorList>
            <person name="Korhonen P.K."/>
            <person name="Gasser R.B."/>
            <person name="Ma G."/>
            <person name="Wang T."/>
            <person name="Stroehlein A.J."/>
            <person name="Young N.D."/>
            <person name="Ang C.S."/>
            <person name="Fernando D.D."/>
            <person name="Lu H.C."/>
            <person name="Taylor S."/>
            <person name="Reynolds S.L."/>
            <person name="Mofiz E."/>
            <person name="Najaraj S.H."/>
            <person name="Gowda H."/>
            <person name="Madugundu A."/>
            <person name="Renuse S."/>
            <person name="Holt D."/>
            <person name="Pandey A."/>
            <person name="Papenfuss A.T."/>
            <person name="Fischer K."/>
        </authorList>
    </citation>
    <scope>NUCLEOTIDE SEQUENCE [LARGE SCALE GENOMIC DNA]</scope>
</reference>
<feature type="compositionally biased region" description="Polar residues" evidence="5">
    <location>
        <begin position="1064"/>
        <end position="1081"/>
    </location>
</feature>
<feature type="compositionally biased region" description="Basic and acidic residues" evidence="5">
    <location>
        <begin position="1627"/>
        <end position="1637"/>
    </location>
</feature>
<feature type="compositionally biased region" description="Low complexity" evidence="5">
    <location>
        <begin position="640"/>
        <end position="656"/>
    </location>
</feature>
<feature type="compositionally biased region" description="Polar residues" evidence="5">
    <location>
        <begin position="1092"/>
        <end position="1113"/>
    </location>
</feature>
<dbReference type="InterPro" id="IPR001606">
    <property type="entry name" value="ARID_dom"/>
</dbReference>
<dbReference type="GO" id="GO:0071565">
    <property type="term" value="C:nBAF complex"/>
    <property type="evidence" value="ECO:0007669"/>
    <property type="project" value="TreeGrafter"/>
</dbReference>
<dbReference type="GO" id="GO:0006338">
    <property type="term" value="P:chromatin remodeling"/>
    <property type="evidence" value="ECO:0007669"/>
    <property type="project" value="InterPro"/>
</dbReference>
<feature type="compositionally biased region" description="Polar residues" evidence="5">
    <location>
        <begin position="808"/>
        <end position="823"/>
    </location>
</feature>
<organism evidence="7">
    <name type="scientific">Sarcoptes scabiei</name>
    <name type="common">Itch mite</name>
    <name type="synonym">Acarus scabiei</name>
    <dbReference type="NCBI Taxonomy" id="52283"/>
    <lineage>
        <taxon>Eukaryota</taxon>
        <taxon>Metazoa</taxon>
        <taxon>Ecdysozoa</taxon>
        <taxon>Arthropoda</taxon>
        <taxon>Chelicerata</taxon>
        <taxon>Arachnida</taxon>
        <taxon>Acari</taxon>
        <taxon>Acariformes</taxon>
        <taxon>Sarcoptiformes</taxon>
        <taxon>Astigmata</taxon>
        <taxon>Psoroptidia</taxon>
        <taxon>Sarcoptoidea</taxon>
        <taxon>Sarcoptidae</taxon>
        <taxon>Sarcoptinae</taxon>
        <taxon>Sarcoptes</taxon>
    </lineage>
</organism>
<feature type="compositionally biased region" description="Pro residues" evidence="5">
    <location>
        <begin position="779"/>
        <end position="789"/>
    </location>
</feature>
<evidence type="ECO:0000256" key="1">
    <source>
        <dbReference type="ARBA" id="ARBA00004123"/>
    </source>
</evidence>
<feature type="compositionally biased region" description="Low complexity" evidence="5">
    <location>
        <begin position="769"/>
        <end position="778"/>
    </location>
</feature>
<feature type="compositionally biased region" description="Low complexity" evidence="5">
    <location>
        <begin position="292"/>
        <end position="303"/>
    </location>
</feature>
<dbReference type="GO" id="GO:0031491">
    <property type="term" value="F:nucleosome binding"/>
    <property type="evidence" value="ECO:0007669"/>
    <property type="project" value="TreeGrafter"/>
</dbReference>
<feature type="compositionally biased region" description="Low complexity" evidence="5">
    <location>
        <begin position="1127"/>
        <end position="1144"/>
    </location>
</feature>
<dbReference type="Pfam" id="PF01388">
    <property type="entry name" value="ARID"/>
    <property type="match status" value="1"/>
</dbReference>
<feature type="compositionally biased region" description="Basic and acidic residues" evidence="5">
    <location>
        <begin position="1200"/>
        <end position="1210"/>
    </location>
</feature>
<comment type="subcellular location">
    <subcellularLocation>
        <location evidence="1">Nucleus</location>
    </subcellularLocation>
</comment>
<feature type="compositionally biased region" description="Low complexity" evidence="5">
    <location>
        <begin position="1214"/>
        <end position="1225"/>
    </location>
</feature>
<evidence type="ECO:0000256" key="3">
    <source>
        <dbReference type="ARBA" id="ARBA00022853"/>
    </source>
</evidence>
<dbReference type="EnsemblMetazoa" id="SSS_330s_mrna">
    <property type="protein sequence ID" value="KAF7493739.1"/>
    <property type="gene ID" value="SSS_330"/>
</dbReference>
<feature type="region of interest" description="Disordered" evidence="5">
    <location>
        <begin position="726"/>
        <end position="1169"/>
    </location>
</feature>
<feature type="compositionally biased region" description="Polar residues" evidence="5">
    <location>
        <begin position="33"/>
        <end position="55"/>
    </location>
</feature>
<evidence type="ECO:0000313" key="9">
    <source>
        <dbReference type="Proteomes" id="UP000070412"/>
    </source>
</evidence>
<dbReference type="PANTHER" id="PTHR12656">
    <property type="entry name" value="BRG-1 ASSOCIATED FACTOR 250 BAF250"/>
    <property type="match status" value="1"/>
</dbReference>
<feature type="region of interest" description="Disordered" evidence="5">
    <location>
        <begin position="585"/>
        <end position="713"/>
    </location>
</feature>
<dbReference type="GO" id="GO:0005654">
    <property type="term" value="C:nucleoplasm"/>
    <property type="evidence" value="ECO:0007669"/>
    <property type="project" value="TreeGrafter"/>
</dbReference>
<keyword evidence="3" id="KW-0156">Chromatin regulator</keyword>
<dbReference type="InterPro" id="IPR036431">
    <property type="entry name" value="ARID_dom_sf"/>
</dbReference>
<keyword evidence="9" id="KW-1185">Reference proteome</keyword>
<dbReference type="InterPro" id="IPR021906">
    <property type="entry name" value="BAF250/Osa"/>
</dbReference>
<feature type="compositionally biased region" description="Polar residues" evidence="5">
    <location>
        <begin position="592"/>
        <end position="614"/>
    </location>
</feature>
<feature type="compositionally biased region" description="Low complexity" evidence="5">
    <location>
        <begin position="968"/>
        <end position="986"/>
    </location>
</feature>
<name>A0A834VG43_SARSC</name>
<feature type="compositionally biased region" description="Polar residues" evidence="5">
    <location>
        <begin position="80"/>
        <end position="93"/>
    </location>
</feature>
<feature type="compositionally biased region" description="Polar residues" evidence="5">
    <location>
        <begin position="873"/>
        <end position="888"/>
    </location>
</feature>
<keyword evidence="4" id="KW-0539">Nucleus</keyword>
<dbReference type="InterPro" id="IPR016024">
    <property type="entry name" value="ARM-type_fold"/>
</dbReference>
<feature type="region of interest" description="Disordered" evidence="5">
    <location>
        <begin position="1"/>
        <end position="466"/>
    </location>
</feature>
<feature type="compositionally biased region" description="Low complexity" evidence="5">
    <location>
        <begin position="326"/>
        <end position="361"/>
    </location>
</feature>
<dbReference type="OrthoDB" id="8709537at2759"/>
<reference evidence="8" key="3">
    <citation type="submission" date="2022-06" db="UniProtKB">
        <authorList>
            <consortium name="EnsemblMetazoa"/>
        </authorList>
    </citation>
    <scope>IDENTIFICATION</scope>
</reference>
<dbReference type="PROSITE" id="PS51011">
    <property type="entry name" value="ARID"/>
    <property type="match status" value="1"/>
</dbReference>
<dbReference type="Gene3D" id="1.25.10.10">
    <property type="entry name" value="Leucine-rich Repeat Variant"/>
    <property type="match status" value="1"/>
</dbReference>
<dbReference type="PANTHER" id="PTHR12656:SF5">
    <property type="entry name" value="TRITHORAX GROUP PROTEIN OSA"/>
    <property type="match status" value="1"/>
</dbReference>
<feature type="compositionally biased region" description="Pro residues" evidence="5">
    <location>
        <begin position="850"/>
        <end position="864"/>
    </location>
</feature>
<dbReference type="EMBL" id="WVUK01000055">
    <property type="protein sequence ID" value="KAF7493739.1"/>
    <property type="molecule type" value="Genomic_DNA"/>
</dbReference>
<feature type="compositionally biased region" description="Pro residues" evidence="5">
    <location>
        <begin position="688"/>
        <end position="706"/>
    </location>
</feature>
<dbReference type="GO" id="GO:0035060">
    <property type="term" value="C:brahma complex"/>
    <property type="evidence" value="ECO:0007669"/>
    <property type="project" value="InterPro"/>
</dbReference>
<dbReference type="GO" id="GO:0045893">
    <property type="term" value="P:positive regulation of DNA-templated transcription"/>
    <property type="evidence" value="ECO:0007669"/>
    <property type="project" value="TreeGrafter"/>
</dbReference>
<accession>A0A834VG43</accession>
<evidence type="ECO:0000256" key="5">
    <source>
        <dbReference type="SAM" id="MobiDB-lite"/>
    </source>
</evidence>
<evidence type="ECO:0000256" key="2">
    <source>
        <dbReference type="ARBA" id="ARBA00022553"/>
    </source>
</evidence>
<feature type="region of interest" description="Disordered" evidence="5">
    <location>
        <begin position="1567"/>
        <end position="1591"/>
    </location>
</feature>
<dbReference type="GO" id="GO:0003677">
    <property type="term" value="F:DNA binding"/>
    <property type="evidence" value="ECO:0007669"/>
    <property type="project" value="InterPro"/>
</dbReference>
<evidence type="ECO:0000259" key="6">
    <source>
        <dbReference type="PROSITE" id="PS51011"/>
    </source>
</evidence>
<feature type="compositionally biased region" description="Low complexity" evidence="5">
    <location>
        <begin position="1029"/>
        <end position="1060"/>
    </location>
</feature>
<dbReference type="CDD" id="cd16865">
    <property type="entry name" value="ARID_ARID1A-like"/>
    <property type="match status" value="1"/>
</dbReference>